<gene>
    <name evidence="1" type="ORF">SAMN05216225_101429</name>
</gene>
<dbReference type="EMBL" id="FQVW01000014">
    <property type="protein sequence ID" value="SHG06402.1"/>
    <property type="molecule type" value="Genomic_DNA"/>
</dbReference>
<dbReference type="AlphaFoldDB" id="A0A1M5GSB5"/>
<keyword evidence="2" id="KW-1185">Reference proteome</keyword>
<evidence type="ECO:0000313" key="2">
    <source>
        <dbReference type="Proteomes" id="UP000183988"/>
    </source>
</evidence>
<proteinExistence type="predicted"/>
<organism evidence="1 2">
    <name type="scientific">Ornithinibacillus halophilus</name>
    <dbReference type="NCBI Taxonomy" id="930117"/>
    <lineage>
        <taxon>Bacteria</taxon>
        <taxon>Bacillati</taxon>
        <taxon>Bacillota</taxon>
        <taxon>Bacilli</taxon>
        <taxon>Bacillales</taxon>
        <taxon>Bacillaceae</taxon>
        <taxon>Ornithinibacillus</taxon>
    </lineage>
</organism>
<name>A0A1M5GSB5_9BACI</name>
<protein>
    <submittedName>
        <fullName evidence="1">Uncharacterized protein</fullName>
    </submittedName>
</protein>
<dbReference type="RefSeq" id="WP_159431557.1">
    <property type="nucleotide sequence ID" value="NZ_FQVW01000014.1"/>
</dbReference>
<dbReference type="Proteomes" id="UP000183988">
    <property type="component" value="Unassembled WGS sequence"/>
</dbReference>
<reference evidence="1 2" key="1">
    <citation type="submission" date="2016-11" db="EMBL/GenBank/DDBJ databases">
        <authorList>
            <person name="Jaros S."/>
            <person name="Januszkiewicz K."/>
            <person name="Wedrychowicz H."/>
        </authorList>
    </citation>
    <scope>NUCLEOTIDE SEQUENCE [LARGE SCALE GENOMIC DNA]</scope>
    <source>
        <strain evidence="1 2">IBRC-M 10683</strain>
    </source>
</reference>
<sequence length="51" mass="5732">MNKKVLIALFSKTTILLAFVLLFAFNSTNNNEILSNESTEVVVEQLDSIEE</sequence>
<accession>A0A1M5GSB5</accession>
<evidence type="ECO:0000313" key="1">
    <source>
        <dbReference type="EMBL" id="SHG06402.1"/>
    </source>
</evidence>
<dbReference type="STRING" id="930117.SAMN05216225_101429"/>